<dbReference type="SUPFAM" id="SSF50475">
    <property type="entry name" value="FMN-binding split barrel"/>
    <property type="match status" value="1"/>
</dbReference>
<evidence type="ECO:0000259" key="1">
    <source>
        <dbReference type="Pfam" id="PF01243"/>
    </source>
</evidence>
<dbReference type="RefSeq" id="WP_064788424.1">
    <property type="nucleotide sequence ID" value="NZ_CP031555.1"/>
</dbReference>
<gene>
    <name evidence="2" type="ORF">DY252_16445</name>
</gene>
<dbReference type="PANTHER" id="PTHR40660">
    <property type="entry name" value="5'-PHOSPHATE OXIDASE PUTATIVE DOMAIN-CONTAINING PROTEIN-RELATED"/>
    <property type="match status" value="1"/>
</dbReference>
<feature type="domain" description="Pyridoxamine 5'-phosphate oxidase N-terminal" evidence="1">
    <location>
        <begin position="5"/>
        <end position="122"/>
    </location>
</feature>
<dbReference type="InterPro" id="IPR012349">
    <property type="entry name" value="Split_barrel_FMN-bd"/>
</dbReference>
<name>A0ABN5NK92_9PROT</name>
<reference evidence="2 3" key="1">
    <citation type="submission" date="2018-08" db="EMBL/GenBank/DDBJ databases">
        <title>Complete genome sequence of type strain Thalassospira indica MCCC 1A01103T, isolated from isolated from deep seawater of the Indian Ocean.</title>
        <authorList>
            <person name="Liu Y."/>
        </authorList>
    </citation>
    <scope>NUCLEOTIDE SEQUENCE [LARGE SCALE GENOMIC DNA]</scope>
    <source>
        <strain evidence="2 3">PB8BT</strain>
    </source>
</reference>
<dbReference type="Pfam" id="PF01243">
    <property type="entry name" value="PNPOx_N"/>
    <property type="match status" value="1"/>
</dbReference>
<evidence type="ECO:0000313" key="2">
    <source>
        <dbReference type="EMBL" id="AXO15635.1"/>
    </source>
</evidence>
<accession>A0ABN5NK92</accession>
<dbReference type="Gene3D" id="2.30.110.10">
    <property type="entry name" value="Electron Transport, Fmn-binding Protein, Chain A"/>
    <property type="match status" value="1"/>
</dbReference>
<dbReference type="PANTHER" id="PTHR40660:SF1">
    <property type="entry name" value="5'-PHOSPHATE OXIDASE PUTATIVE DOMAIN-CONTAINING PROTEIN-RELATED"/>
    <property type="match status" value="1"/>
</dbReference>
<evidence type="ECO:0000313" key="3">
    <source>
        <dbReference type="Proteomes" id="UP000256971"/>
    </source>
</evidence>
<dbReference type="EMBL" id="CP031555">
    <property type="protein sequence ID" value="AXO15635.1"/>
    <property type="molecule type" value="Genomic_DNA"/>
</dbReference>
<organism evidence="2 3">
    <name type="scientific">Thalassospira indica</name>
    <dbReference type="NCBI Taxonomy" id="1891279"/>
    <lineage>
        <taxon>Bacteria</taxon>
        <taxon>Pseudomonadati</taxon>
        <taxon>Pseudomonadota</taxon>
        <taxon>Alphaproteobacteria</taxon>
        <taxon>Rhodospirillales</taxon>
        <taxon>Thalassospiraceae</taxon>
        <taxon>Thalassospira</taxon>
    </lineage>
</organism>
<keyword evidence="3" id="KW-1185">Reference proteome</keyword>
<dbReference type="Proteomes" id="UP000256971">
    <property type="component" value="Chromosome"/>
</dbReference>
<dbReference type="InterPro" id="IPR011576">
    <property type="entry name" value="Pyridox_Oxase_N"/>
</dbReference>
<proteinExistence type="predicted"/>
<protein>
    <submittedName>
        <fullName evidence="2">Pyridoxamine 5'-phosphate oxidase family protein</fullName>
    </submittedName>
</protein>
<sequence>MRPMLTDDIRDYANRSVLCWLATSSEAGPSVSPKEIFACFGDDRIIIANIASPQSVQNIARDPRVCVSFVDVFSQRGWQLYGDATLLRRGNDGFEDRQAILQEMAGEAFRVATLFDVTVTKAQEILAPSYRFKKDVNEADMRESAMRTYGVKPHAIF</sequence>